<protein>
    <submittedName>
        <fullName evidence="2">Uncharacterized protein</fullName>
    </submittedName>
</protein>
<sequence>MTNITSLLALVGLLCSLLYPVSAYSRDGKTDWNYFEEWFMEDKKLREANKRTITDSENARGQHTFWNLRKASGIGSMGIVKAHKNGKKEELRCGMVFYYPGFWQTKKVMGELLSDDIRKWAFEQPLAVSPICNPEPDEDWPNRKENMIVFHNYYTGPAEHDMYLLLEDGPIQPDPSVLVQNISDFKSYSLLFPDEERNLVKGSFKTPPDAGQVFKWLKDYSKDFHVGTVPNPYVMGISDTAWPEWSQVDRFWGYNSQGDRRAKPVDGYPAE</sequence>
<dbReference type="EMBL" id="JABELV010000042">
    <property type="protein sequence ID" value="KAG7561984.1"/>
    <property type="molecule type" value="Genomic_DNA"/>
</dbReference>
<keyword evidence="3" id="KW-1185">Reference proteome</keyword>
<keyword evidence="1" id="KW-0732">Signal</keyword>
<comment type="caution">
    <text evidence="2">The sequence shown here is derived from an EMBL/GenBank/DDBJ whole genome shotgun (WGS) entry which is preliminary data.</text>
</comment>
<evidence type="ECO:0000256" key="1">
    <source>
        <dbReference type="SAM" id="SignalP"/>
    </source>
</evidence>
<gene>
    <name evidence="2" type="ORF">FFLO_02624</name>
</gene>
<feature type="chain" id="PRO_5035423643" evidence="1">
    <location>
        <begin position="24"/>
        <end position="271"/>
    </location>
</feature>
<accession>A0A8K0JMR7</accession>
<name>A0A8K0JMR7_9TREE</name>
<dbReference type="Proteomes" id="UP000812966">
    <property type="component" value="Unassembled WGS sequence"/>
</dbReference>
<feature type="signal peptide" evidence="1">
    <location>
        <begin position="1"/>
        <end position="23"/>
    </location>
</feature>
<proteinExistence type="predicted"/>
<evidence type="ECO:0000313" key="3">
    <source>
        <dbReference type="Proteomes" id="UP000812966"/>
    </source>
</evidence>
<reference evidence="2" key="1">
    <citation type="submission" date="2020-04" db="EMBL/GenBank/DDBJ databases">
        <title>Analysis of mating type loci in Filobasidium floriforme.</title>
        <authorList>
            <person name="Nowrousian M."/>
        </authorList>
    </citation>
    <scope>NUCLEOTIDE SEQUENCE</scope>
    <source>
        <strain evidence="2">CBS 6242</strain>
    </source>
</reference>
<organism evidence="2 3">
    <name type="scientific">Filobasidium floriforme</name>
    <dbReference type="NCBI Taxonomy" id="5210"/>
    <lineage>
        <taxon>Eukaryota</taxon>
        <taxon>Fungi</taxon>
        <taxon>Dikarya</taxon>
        <taxon>Basidiomycota</taxon>
        <taxon>Agaricomycotina</taxon>
        <taxon>Tremellomycetes</taxon>
        <taxon>Filobasidiales</taxon>
        <taxon>Filobasidiaceae</taxon>
        <taxon>Filobasidium</taxon>
    </lineage>
</organism>
<evidence type="ECO:0000313" key="2">
    <source>
        <dbReference type="EMBL" id="KAG7561984.1"/>
    </source>
</evidence>
<dbReference type="AlphaFoldDB" id="A0A8K0JMR7"/>